<dbReference type="Gene3D" id="3.40.50.720">
    <property type="entry name" value="NAD(P)-binding Rossmann-like Domain"/>
    <property type="match status" value="1"/>
</dbReference>
<keyword evidence="5" id="KW-1185">Reference proteome</keyword>
<dbReference type="Proteomes" id="UP000077069">
    <property type="component" value="Unassembled WGS sequence"/>
</dbReference>
<evidence type="ECO:0000256" key="3">
    <source>
        <dbReference type="SAM" id="SignalP"/>
    </source>
</evidence>
<keyword evidence="3" id="KW-0732">Signal</keyword>
<dbReference type="InterPro" id="IPR051609">
    <property type="entry name" value="NmrA/Isoflavone_reductase-like"/>
</dbReference>
<dbReference type="RefSeq" id="XP_018039738.1">
    <property type="nucleotide sequence ID" value="XM_018177525.1"/>
</dbReference>
<dbReference type="AlphaFoldDB" id="A0A177CPC0"/>
<dbReference type="SUPFAM" id="SSF51735">
    <property type="entry name" value="NAD(P)-binding Rossmann-fold domains"/>
    <property type="match status" value="1"/>
</dbReference>
<organism evidence="4 5">
    <name type="scientific">Paraphaeosphaeria sporulosa</name>
    <dbReference type="NCBI Taxonomy" id="1460663"/>
    <lineage>
        <taxon>Eukaryota</taxon>
        <taxon>Fungi</taxon>
        <taxon>Dikarya</taxon>
        <taxon>Ascomycota</taxon>
        <taxon>Pezizomycotina</taxon>
        <taxon>Dothideomycetes</taxon>
        <taxon>Pleosporomycetidae</taxon>
        <taxon>Pleosporales</taxon>
        <taxon>Massarineae</taxon>
        <taxon>Didymosphaeriaceae</taxon>
        <taxon>Paraphaeosphaeria</taxon>
    </lineage>
</organism>
<protein>
    <submittedName>
        <fullName evidence="4">NAD(P)-binding protein</fullName>
    </submittedName>
</protein>
<keyword evidence="2" id="KW-0560">Oxidoreductase</keyword>
<dbReference type="InterPro" id="IPR036291">
    <property type="entry name" value="NAD(P)-bd_dom_sf"/>
</dbReference>
<evidence type="ECO:0000256" key="1">
    <source>
        <dbReference type="ARBA" id="ARBA00022857"/>
    </source>
</evidence>
<name>A0A177CPC0_9PLEO</name>
<dbReference type="EMBL" id="KV441549">
    <property type="protein sequence ID" value="OAG09373.1"/>
    <property type="molecule type" value="Genomic_DNA"/>
</dbReference>
<evidence type="ECO:0000256" key="2">
    <source>
        <dbReference type="ARBA" id="ARBA00023002"/>
    </source>
</evidence>
<gene>
    <name evidence="4" type="ORF">CC84DRAFT_1160543</name>
</gene>
<feature type="chain" id="PRO_5008058424" evidence="3">
    <location>
        <begin position="20"/>
        <end position="340"/>
    </location>
</feature>
<keyword evidence="1" id="KW-0521">NADP</keyword>
<dbReference type="OrthoDB" id="419598at2759"/>
<accession>A0A177CPC0</accession>
<sequence>MSIMRVAVAGTCGLALILARQIHESTSHQLVILSRSSQPGLQSQGYQCQVVDYNDPSSIQHSLLGVDTIISTVTGNAQLRLIEAAVACRVRRFVPAEFEGQPSVRTQNGLLDRGRAAALALLQHYRGYIQSTVFVCGVFYERFSVNGMVSLRIGVNTGYGNEGDYVADPRNMTAVAPVYDSSQNLSVVCLTSVYDVARFVVRSLDMTSWPQEMTMCGERMTVQSLIETIQSCRGRQFYPVEWQNPANLQYQMTMAQIAGDTSKQRKLATLIETSENRYQFASPAYLNSLFPEIVPMSFRNWFSSTSSVSSLKATRTYMLQTTGPRCPSSATYQLDGGVHP</sequence>
<dbReference type="PANTHER" id="PTHR47706">
    <property type="entry name" value="NMRA-LIKE FAMILY PROTEIN"/>
    <property type="match status" value="1"/>
</dbReference>
<proteinExistence type="predicted"/>
<evidence type="ECO:0000313" key="4">
    <source>
        <dbReference type="EMBL" id="OAG09373.1"/>
    </source>
</evidence>
<dbReference type="InParanoid" id="A0A177CPC0"/>
<evidence type="ECO:0000313" key="5">
    <source>
        <dbReference type="Proteomes" id="UP000077069"/>
    </source>
</evidence>
<feature type="signal peptide" evidence="3">
    <location>
        <begin position="1"/>
        <end position="19"/>
    </location>
</feature>
<dbReference type="GO" id="GO:0016491">
    <property type="term" value="F:oxidoreductase activity"/>
    <property type="evidence" value="ECO:0007669"/>
    <property type="project" value="UniProtKB-KW"/>
</dbReference>
<dbReference type="GeneID" id="28761011"/>
<dbReference type="PANTHER" id="PTHR47706:SF5">
    <property type="entry name" value="ISOFLAVONE REDUCTASE"/>
    <property type="match status" value="1"/>
</dbReference>
<reference evidence="4 5" key="1">
    <citation type="submission" date="2016-05" db="EMBL/GenBank/DDBJ databases">
        <title>Comparative analysis of secretome profiles of manganese(II)-oxidizing ascomycete fungi.</title>
        <authorList>
            <consortium name="DOE Joint Genome Institute"/>
            <person name="Zeiner C.A."/>
            <person name="Purvine S.O."/>
            <person name="Zink E.M."/>
            <person name="Wu S."/>
            <person name="Pasa-Tolic L."/>
            <person name="Chaput D.L."/>
            <person name="Haridas S."/>
            <person name="Grigoriev I.V."/>
            <person name="Santelli C.M."/>
            <person name="Hansel C.M."/>
        </authorList>
    </citation>
    <scope>NUCLEOTIDE SEQUENCE [LARGE SCALE GENOMIC DNA]</scope>
    <source>
        <strain evidence="4 5">AP3s5-JAC2a</strain>
    </source>
</reference>